<keyword evidence="2 4" id="KW-0807">Transducer</keyword>
<sequence length="807" mass="86367">MTIKSKLILNAAIVLLAVAAVSVASFLSMSSIRGKLSYLTEKSTPFQLRTMEFQRALQGATADLVKVAAAHNEADLAAARKEAEKSLAEVRGAQEKLESVSGEKLEASAEFGSIAQELYATMSARLASERESAQAHTLILQKGQEASARLQDLEGKVRVLQRSSSSAYAAANDEADKTSKNIASIETLKVSLKELRFLLYDMQRAPEKKQIVNQYAGALKKVQQNSNIRHNKRIGGQFAVFTAKAELLTKTLAEGGDPRRGEAQLKEALEALGEVDDEIEDEVDKAQLQVGRISGKLPGYLSRANAAVDVLSINTELVSLGKSLEGLSGRLFFANTPAELDAVAAEFDRRYARLGQVEKSVAAQLKAAGAQGELRILGGVSASLAGIRDTVFAQNGILVKLRQKMQFQEKAQRDSARLREVVAKQAEKGKKTVSSAQEGQEQAIGTVNRTIRFSMTLILVIAACTGLLGNLVGMWIFRSISRPIQQLTALAEQAAEGNLAVSIAAGGKDEIGRVQLAMACMLASLRNVVGKIGDATSTLASSSEQMAATAGVLEDGAARQAHRVEESALSMSQMTATTVDMAQNASTTAGAADTMMEIAVAGKQAMQQTTEQLQRFAQTFSETAGMVEQLSGQSAQICEIGVLIRDIADQTNLLALNAAIEAARAGEQGRGFAVVADNVRELAERTAAATAEIDHTVRAMQDSVNRSVRKMSEEPTSVGTIMNRVQGTEEAIDRMATYVEQVHEMVRRIAVATEEQSATSVEVGQNVDEIAELTRELRVACSGIRQSSAGLSCLAGELKGMVEWFRV</sequence>
<dbReference type="GO" id="GO:0006935">
    <property type="term" value="P:chemotaxis"/>
    <property type="evidence" value="ECO:0007669"/>
    <property type="project" value="InterPro"/>
</dbReference>
<evidence type="ECO:0000256" key="2">
    <source>
        <dbReference type="ARBA" id="ARBA00023224"/>
    </source>
</evidence>
<evidence type="ECO:0008006" key="10">
    <source>
        <dbReference type="Google" id="ProtNLM"/>
    </source>
</evidence>
<dbReference type="AlphaFoldDB" id="A0A6V8MR15"/>
<dbReference type="RefSeq" id="WP_183344672.1">
    <property type="nucleotide sequence ID" value="NZ_BLXY01000001.1"/>
</dbReference>
<keyword evidence="5" id="KW-0472">Membrane</keyword>
<dbReference type="Pfam" id="PF00015">
    <property type="entry name" value="MCPsignal"/>
    <property type="match status" value="1"/>
</dbReference>
<reference evidence="9" key="1">
    <citation type="submission" date="2020-06" db="EMBL/GenBank/DDBJ databases">
        <title>Draft genomic sequecing of Geomonas sp. Red736.</title>
        <authorList>
            <person name="Itoh H."/>
            <person name="Xu Z.X."/>
            <person name="Ushijima N."/>
            <person name="Masuda Y."/>
            <person name="Shiratori Y."/>
            <person name="Senoo K."/>
        </authorList>
    </citation>
    <scope>NUCLEOTIDE SEQUENCE [LARGE SCALE GENOMIC DNA]</scope>
    <source>
        <strain evidence="9">Red736</strain>
    </source>
</reference>
<evidence type="ECO:0000256" key="3">
    <source>
        <dbReference type="ARBA" id="ARBA00029447"/>
    </source>
</evidence>
<dbReference type="GO" id="GO:0016020">
    <property type="term" value="C:membrane"/>
    <property type="evidence" value="ECO:0007669"/>
    <property type="project" value="UniProtKB-SubCell"/>
</dbReference>
<dbReference type="SUPFAM" id="SSF58104">
    <property type="entry name" value="Methyl-accepting chemotaxis protein (MCP) signaling domain"/>
    <property type="match status" value="1"/>
</dbReference>
<feature type="transmembrane region" description="Helical" evidence="5">
    <location>
        <begin position="453"/>
        <end position="477"/>
    </location>
</feature>
<dbReference type="Gene3D" id="1.10.287.950">
    <property type="entry name" value="Methyl-accepting chemotaxis protein"/>
    <property type="match status" value="1"/>
</dbReference>
<evidence type="ECO:0000313" key="8">
    <source>
        <dbReference type="EMBL" id="GFO62545.1"/>
    </source>
</evidence>
<evidence type="ECO:0000259" key="6">
    <source>
        <dbReference type="PROSITE" id="PS50111"/>
    </source>
</evidence>
<dbReference type="CDD" id="cd06225">
    <property type="entry name" value="HAMP"/>
    <property type="match status" value="1"/>
</dbReference>
<dbReference type="PANTHER" id="PTHR32089">
    <property type="entry name" value="METHYL-ACCEPTING CHEMOTAXIS PROTEIN MCPB"/>
    <property type="match status" value="1"/>
</dbReference>
<dbReference type="PANTHER" id="PTHR32089:SF112">
    <property type="entry name" value="LYSOZYME-LIKE PROTEIN-RELATED"/>
    <property type="match status" value="1"/>
</dbReference>
<comment type="subcellular location">
    <subcellularLocation>
        <location evidence="1">Membrane</location>
    </subcellularLocation>
</comment>
<dbReference type="SMART" id="SM00283">
    <property type="entry name" value="MA"/>
    <property type="match status" value="1"/>
</dbReference>
<keyword evidence="5" id="KW-1133">Transmembrane helix</keyword>
<feature type="domain" description="Methyl-accepting transducer" evidence="6">
    <location>
        <begin position="535"/>
        <end position="771"/>
    </location>
</feature>
<dbReference type="PROSITE" id="PS50885">
    <property type="entry name" value="HAMP"/>
    <property type="match status" value="1"/>
</dbReference>
<dbReference type="SMART" id="SM00304">
    <property type="entry name" value="HAMP"/>
    <property type="match status" value="2"/>
</dbReference>
<evidence type="ECO:0000313" key="9">
    <source>
        <dbReference type="Proteomes" id="UP000568888"/>
    </source>
</evidence>
<keyword evidence="5" id="KW-0812">Transmembrane</keyword>
<dbReference type="GO" id="GO:0004888">
    <property type="term" value="F:transmembrane signaling receptor activity"/>
    <property type="evidence" value="ECO:0007669"/>
    <property type="project" value="InterPro"/>
</dbReference>
<evidence type="ECO:0000256" key="5">
    <source>
        <dbReference type="SAM" id="Phobius"/>
    </source>
</evidence>
<comment type="similarity">
    <text evidence="3">Belongs to the methyl-accepting chemotaxis (MCP) protein family.</text>
</comment>
<evidence type="ECO:0000256" key="1">
    <source>
        <dbReference type="ARBA" id="ARBA00004370"/>
    </source>
</evidence>
<feature type="domain" description="HAMP" evidence="7">
    <location>
        <begin position="478"/>
        <end position="530"/>
    </location>
</feature>
<dbReference type="PRINTS" id="PR00260">
    <property type="entry name" value="CHEMTRNSDUCR"/>
</dbReference>
<dbReference type="PROSITE" id="PS50111">
    <property type="entry name" value="CHEMOTAXIS_TRANSDUC_2"/>
    <property type="match status" value="1"/>
</dbReference>
<organism evidence="8 9">
    <name type="scientific">Geomonas paludis</name>
    <dbReference type="NCBI Taxonomy" id="2740185"/>
    <lineage>
        <taxon>Bacteria</taxon>
        <taxon>Pseudomonadati</taxon>
        <taxon>Thermodesulfobacteriota</taxon>
        <taxon>Desulfuromonadia</taxon>
        <taxon>Geobacterales</taxon>
        <taxon>Geobacteraceae</taxon>
        <taxon>Geomonas</taxon>
    </lineage>
</organism>
<comment type="caution">
    <text evidence="8">The sequence shown here is derived from an EMBL/GenBank/DDBJ whole genome shotgun (WGS) entry which is preliminary data.</text>
</comment>
<gene>
    <name evidence="8" type="ORF">GMPD_04640</name>
</gene>
<accession>A0A6V8MR15</accession>
<dbReference type="InterPro" id="IPR004090">
    <property type="entry name" value="Chemotax_Me-accpt_rcpt"/>
</dbReference>
<dbReference type="FunFam" id="1.10.287.950:FF:000001">
    <property type="entry name" value="Methyl-accepting chemotaxis sensory transducer"/>
    <property type="match status" value="1"/>
</dbReference>
<dbReference type="InterPro" id="IPR003660">
    <property type="entry name" value="HAMP_dom"/>
</dbReference>
<proteinExistence type="inferred from homology"/>
<protein>
    <recommendedName>
        <fullName evidence="10">Methyl-accepting chemotaxis protein</fullName>
    </recommendedName>
</protein>
<dbReference type="Proteomes" id="UP000568888">
    <property type="component" value="Unassembled WGS sequence"/>
</dbReference>
<evidence type="ECO:0000256" key="4">
    <source>
        <dbReference type="PROSITE-ProRule" id="PRU00284"/>
    </source>
</evidence>
<name>A0A6V8MR15_9BACT</name>
<evidence type="ECO:0000259" key="7">
    <source>
        <dbReference type="PROSITE" id="PS50885"/>
    </source>
</evidence>
<dbReference type="GO" id="GO:0007165">
    <property type="term" value="P:signal transduction"/>
    <property type="evidence" value="ECO:0007669"/>
    <property type="project" value="UniProtKB-KW"/>
</dbReference>
<dbReference type="Pfam" id="PF00672">
    <property type="entry name" value="HAMP"/>
    <property type="match status" value="1"/>
</dbReference>
<dbReference type="InterPro" id="IPR004089">
    <property type="entry name" value="MCPsignal_dom"/>
</dbReference>
<dbReference type="EMBL" id="BLXY01000001">
    <property type="protein sequence ID" value="GFO62545.1"/>
    <property type="molecule type" value="Genomic_DNA"/>
</dbReference>